<gene>
    <name evidence="1" type="ORF">ACFSOY_13365</name>
</gene>
<dbReference type="RefSeq" id="WP_386047407.1">
    <property type="nucleotide sequence ID" value="NZ_JBHUIO010000008.1"/>
</dbReference>
<proteinExistence type="predicted"/>
<dbReference type="Proteomes" id="UP001597343">
    <property type="component" value="Unassembled WGS sequence"/>
</dbReference>
<organism evidence="1 2">
    <name type="scientific">Tumebacillus lipolyticus</name>
    <dbReference type="NCBI Taxonomy" id="1280370"/>
    <lineage>
        <taxon>Bacteria</taxon>
        <taxon>Bacillati</taxon>
        <taxon>Bacillota</taxon>
        <taxon>Bacilli</taxon>
        <taxon>Bacillales</taxon>
        <taxon>Alicyclobacillaceae</taxon>
        <taxon>Tumebacillus</taxon>
    </lineage>
</organism>
<evidence type="ECO:0000313" key="2">
    <source>
        <dbReference type="Proteomes" id="UP001597343"/>
    </source>
</evidence>
<sequence>MHLLIAQEAGSRIGVSDLPRFLLGGIAPDAHHLMGVAKDPSHFLRWDEQSKRKRVDVEWFAEKYEQHREDSYYLGYLTHLIADDVWLTTLFAKYILPLSQAERAPILPAYYQDFRLLNGKLIEHFQAHELLNELMAADEGIELEEVSFDAVLRLKEEVRQDYRYEASVLDEQLRLFSWDEILTYLERSVDRALTLLESRELRKQVHF</sequence>
<evidence type="ECO:0000313" key="1">
    <source>
        <dbReference type="EMBL" id="MFD2170975.1"/>
    </source>
</evidence>
<dbReference type="EMBL" id="JBHUIO010000008">
    <property type="protein sequence ID" value="MFD2170975.1"/>
    <property type="molecule type" value="Genomic_DNA"/>
</dbReference>
<reference evidence="2" key="1">
    <citation type="journal article" date="2019" name="Int. J. Syst. Evol. Microbiol.">
        <title>The Global Catalogue of Microorganisms (GCM) 10K type strain sequencing project: providing services to taxonomists for standard genome sequencing and annotation.</title>
        <authorList>
            <consortium name="The Broad Institute Genomics Platform"/>
            <consortium name="The Broad Institute Genome Sequencing Center for Infectious Disease"/>
            <person name="Wu L."/>
            <person name="Ma J."/>
        </authorList>
    </citation>
    <scope>NUCLEOTIDE SEQUENCE [LARGE SCALE GENOMIC DNA]</scope>
    <source>
        <strain evidence="2">CGMCC 1.13574</strain>
    </source>
</reference>
<comment type="caution">
    <text evidence="1">The sequence shown here is derived from an EMBL/GenBank/DDBJ whole genome shotgun (WGS) entry which is preliminary data.</text>
</comment>
<accession>A0ABW5A0I8</accession>
<protein>
    <submittedName>
        <fullName evidence="1">Zinc dependent phospholipase C family protein</fullName>
    </submittedName>
</protein>
<name>A0ABW5A0I8_9BACL</name>
<keyword evidence="2" id="KW-1185">Reference proteome</keyword>